<gene>
    <name evidence="1" type="ORF">HanXRQr2_Chr17g0808171</name>
</gene>
<organism evidence="1 2">
    <name type="scientific">Helianthus annuus</name>
    <name type="common">Common sunflower</name>
    <dbReference type="NCBI Taxonomy" id="4232"/>
    <lineage>
        <taxon>Eukaryota</taxon>
        <taxon>Viridiplantae</taxon>
        <taxon>Streptophyta</taxon>
        <taxon>Embryophyta</taxon>
        <taxon>Tracheophyta</taxon>
        <taxon>Spermatophyta</taxon>
        <taxon>Magnoliopsida</taxon>
        <taxon>eudicotyledons</taxon>
        <taxon>Gunneridae</taxon>
        <taxon>Pentapetalae</taxon>
        <taxon>asterids</taxon>
        <taxon>campanulids</taxon>
        <taxon>Asterales</taxon>
        <taxon>Asteraceae</taxon>
        <taxon>Asteroideae</taxon>
        <taxon>Heliantheae alliance</taxon>
        <taxon>Heliantheae</taxon>
        <taxon>Helianthus</taxon>
    </lineage>
</organism>
<reference evidence="1" key="1">
    <citation type="journal article" date="2017" name="Nature">
        <title>The sunflower genome provides insights into oil metabolism, flowering and Asterid evolution.</title>
        <authorList>
            <person name="Badouin H."/>
            <person name="Gouzy J."/>
            <person name="Grassa C.J."/>
            <person name="Murat F."/>
            <person name="Staton S.E."/>
            <person name="Cottret L."/>
            <person name="Lelandais-Briere C."/>
            <person name="Owens G.L."/>
            <person name="Carrere S."/>
            <person name="Mayjonade B."/>
            <person name="Legrand L."/>
            <person name="Gill N."/>
            <person name="Kane N.C."/>
            <person name="Bowers J.E."/>
            <person name="Hubner S."/>
            <person name="Bellec A."/>
            <person name="Berard A."/>
            <person name="Berges H."/>
            <person name="Blanchet N."/>
            <person name="Boniface M.C."/>
            <person name="Brunel D."/>
            <person name="Catrice O."/>
            <person name="Chaidir N."/>
            <person name="Claudel C."/>
            <person name="Donnadieu C."/>
            <person name="Faraut T."/>
            <person name="Fievet G."/>
            <person name="Helmstetter N."/>
            <person name="King M."/>
            <person name="Knapp S.J."/>
            <person name="Lai Z."/>
            <person name="Le Paslier M.C."/>
            <person name="Lippi Y."/>
            <person name="Lorenzon L."/>
            <person name="Mandel J.R."/>
            <person name="Marage G."/>
            <person name="Marchand G."/>
            <person name="Marquand E."/>
            <person name="Bret-Mestries E."/>
            <person name="Morien E."/>
            <person name="Nambeesan S."/>
            <person name="Nguyen T."/>
            <person name="Pegot-Espagnet P."/>
            <person name="Pouilly N."/>
            <person name="Raftis F."/>
            <person name="Sallet E."/>
            <person name="Schiex T."/>
            <person name="Thomas J."/>
            <person name="Vandecasteele C."/>
            <person name="Vares D."/>
            <person name="Vear F."/>
            <person name="Vautrin S."/>
            <person name="Crespi M."/>
            <person name="Mangin B."/>
            <person name="Burke J.M."/>
            <person name="Salse J."/>
            <person name="Munos S."/>
            <person name="Vincourt P."/>
            <person name="Rieseberg L.H."/>
            <person name="Langlade N.B."/>
        </authorList>
    </citation>
    <scope>NUCLEOTIDE SEQUENCE</scope>
    <source>
        <tissue evidence="1">Leaves</tissue>
    </source>
</reference>
<reference evidence="1" key="2">
    <citation type="submission" date="2020-06" db="EMBL/GenBank/DDBJ databases">
        <title>Helianthus annuus Genome sequencing and assembly Release 2.</title>
        <authorList>
            <person name="Gouzy J."/>
            <person name="Langlade N."/>
            <person name="Munos S."/>
        </authorList>
    </citation>
    <scope>NUCLEOTIDE SEQUENCE</scope>
    <source>
        <tissue evidence="1">Leaves</tissue>
    </source>
</reference>
<evidence type="ECO:0000313" key="1">
    <source>
        <dbReference type="EMBL" id="KAF5755894.1"/>
    </source>
</evidence>
<sequence>MTSDPPVEILFSSFATEYAYQQQPYQVNHTNRKLRNLPVIRLIRIRPIFPHQFASNQRFLLRSEPSGRLSVLLSRFTNRSVFVNGCKRGAPVFSGFRLRHAATTAGGLVGDGMNRRCSSEA</sequence>
<dbReference type="Proteomes" id="UP000215914">
    <property type="component" value="Unassembled WGS sequence"/>
</dbReference>
<evidence type="ECO:0000313" key="2">
    <source>
        <dbReference type="Proteomes" id="UP000215914"/>
    </source>
</evidence>
<protein>
    <submittedName>
        <fullName evidence="1">Uncharacterized protein</fullName>
    </submittedName>
</protein>
<accession>A0A9K3DIA0</accession>
<dbReference type="EMBL" id="MNCJ02000332">
    <property type="protein sequence ID" value="KAF5755894.1"/>
    <property type="molecule type" value="Genomic_DNA"/>
</dbReference>
<proteinExistence type="predicted"/>
<name>A0A9K3DIA0_HELAN</name>
<dbReference type="AlphaFoldDB" id="A0A9K3DIA0"/>
<keyword evidence="2" id="KW-1185">Reference proteome</keyword>
<comment type="caution">
    <text evidence="1">The sequence shown here is derived from an EMBL/GenBank/DDBJ whole genome shotgun (WGS) entry which is preliminary data.</text>
</comment>
<dbReference type="Gramene" id="mRNA:HanXRQr2_Chr17g0808171">
    <property type="protein sequence ID" value="CDS:HanXRQr2_Chr17g0808171.1"/>
    <property type="gene ID" value="HanXRQr2_Chr17g0808171"/>
</dbReference>